<organism evidence="2 3">
    <name type="scientific">Pisum sativum</name>
    <name type="common">Garden pea</name>
    <name type="synonym">Lathyrus oleraceus</name>
    <dbReference type="NCBI Taxonomy" id="3888"/>
    <lineage>
        <taxon>Eukaryota</taxon>
        <taxon>Viridiplantae</taxon>
        <taxon>Streptophyta</taxon>
        <taxon>Embryophyta</taxon>
        <taxon>Tracheophyta</taxon>
        <taxon>Spermatophyta</taxon>
        <taxon>Magnoliopsida</taxon>
        <taxon>eudicotyledons</taxon>
        <taxon>Gunneridae</taxon>
        <taxon>Pentapetalae</taxon>
        <taxon>rosids</taxon>
        <taxon>fabids</taxon>
        <taxon>Fabales</taxon>
        <taxon>Fabaceae</taxon>
        <taxon>Papilionoideae</taxon>
        <taxon>50 kb inversion clade</taxon>
        <taxon>NPAAA clade</taxon>
        <taxon>Hologalegina</taxon>
        <taxon>IRL clade</taxon>
        <taxon>Fabeae</taxon>
        <taxon>Lathyrus</taxon>
    </lineage>
</organism>
<evidence type="ECO:0008006" key="4">
    <source>
        <dbReference type="Google" id="ProtNLM"/>
    </source>
</evidence>
<evidence type="ECO:0000313" key="2">
    <source>
        <dbReference type="EMBL" id="KAI5435726.1"/>
    </source>
</evidence>
<dbReference type="Gramene" id="Psat2g070760.2">
    <property type="protein sequence ID" value="Psat2g070760.2.cds"/>
    <property type="gene ID" value="Psat2g070760"/>
</dbReference>
<dbReference type="OrthoDB" id="550575at2759"/>
<dbReference type="InterPro" id="IPR032675">
    <property type="entry name" value="LRR_dom_sf"/>
</dbReference>
<dbReference type="Proteomes" id="UP001058974">
    <property type="component" value="Chromosome 2"/>
</dbReference>
<dbReference type="SMART" id="SM00367">
    <property type="entry name" value="LRR_CC"/>
    <property type="match status" value="4"/>
</dbReference>
<evidence type="ECO:0000256" key="1">
    <source>
        <dbReference type="SAM" id="MobiDB-lite"/>
    </source>
</evidence>
<gene>
    <name evidence="2" type="ORF">KIW84_022235</name>
</gene>
<dbReference type="Gene3D" id="3.80.10.10">
    <property type="entry name" value="Ribonuclease Inhibitor"/>
    <property type="match status" value="1"/>
</dbReference>
<protein>
    <recommendedName>
        <fullName evidence="4">F-box protein FBW2</fullName>
    </recommendedName>
</protein>
<dbReference type="InterPro" id="IPR001611">
    <property type="entry name" value="Leu-rich_rpt"/>
</dbReference>
<evidence type="ECO:0000313" key="3">
    <source>
        <dbReference type="Proteomes" id="UP001058974"/>
    </source>
</evidence>
<dbReference type="InterPro" id="IPR006553">
    <property type="entry name" value="Leu-rich_rpt_Cys-con_subtyp"/>
</dbReference>
<dbReference type="FunFam" id="1.20.1280.50:FF:000022">
    <property type="entry name" value="F-box protein FBW2"/>
    <property type="match status" value="1"/>
</dbReference>
<dbReference type="AlphaFoldDB" id="A0A9D5BAH1"/>
<feature type="compositionally biased region" description="Acidic residues" evidence="1">
    <location>
        <begin position="258"/>
        <end position="275"/>
    </location>
</feature>
<dbReference type="EMBL" id="JAMSHJ010000002">
    <property type="protein sequence ID" value="KAI5435726.1"/>
    <property type="molecule type" value="Genomic_DNA"/>
</dbReference>
<sequence length="317" mass="36428">MEVATADIRRWDELIPDTLGVIFTKLPLRERLTVIPRVCKSWASAVNGPYCWQEIDIYDWCTRCEPRHIERMVEMLITRSSGSIRKLCASGLQTERIFTFIAENAGSLKNLRLPRCDVNDFAVEQMTRKLSMICILDLSYCIRIGSNAIETIGKNCKRLEVFCRNMHPLDTSGKPLEDAEAFAVASTMPKLKSLEMTYNLITNEGVYQILSLCPNLEHLDLRGCWGVKLDDMYVKQSFPKLNVLGPQVSGYYEREECSDISDSSDSEYDDSDMDEYDFYDDESDDGMWYHDGRIDELEFRVYEGGIEDAAMYWPPSP</sequence>
<dbReference type="PANTHER" id="PTHR38926:SF80">
    <property type="entry name" value="F-BOX DOMAIN, LEUCINE-RICH REPEAT DOMAIN SUPERFAMILY"/>
    <property type="match status" value="1"/>
</dbReference>
<name>A0A9D5BAH1_PEA</name>
<dbReference type="SUPFAM" id="SSF52047">
    <property type="entry name" value="RNI-like"/>
    <property type="match status" value="1"/>
</dbReference>
<dbReference type="Gramene" id="PSAT_LOCUS9534_t1">
    <property type="protein sequence ID" value="CAL5189421.1"/>
    <property type="gene ID" value="PSAT_LOCUS9534"/>
</dbReference>
<proteinExistence type="predicted"/>
<comment type="caution">
    <text evidence="2">The sequence shown here is derived from an EMBL/GenBank/DDBJ whole genome shotgun (WGS) entry which is preliminary data.</text>
</comment>
<keyword evidence="3" id="KW-1185">Reference proteome</keyword>
<dbReference type="PANTHER" id="PTHR38926">
    <property type="entry name" value="F-BOX DOMAIN CONTAINING PROTEIN, EXPRESSED"/>
    <property type="match status" value="1"/>
</dbReference>
<dbReference type="Gramene" id="Psat02G0223500-T1">
    <property type="protein sequence ID" value="KAI5435726.1"/>
    <property type="gene ID" value="KIW84_022235"/>
</dbReference>
<dbReference type="Gene3D" id="1.20.1280.50">
    <property type="match status" value="1"/>
</dbReference>
<feature type="region of interest" description="Disordered" evidence="1">
    <location>
        <begin position="255"/>
        <end position="275"/>
    </location>
</feature>
<dbReference type="Pfam" id="PF13516">
    <property type="entry name" value="LRR_6"/>
    <property type="match status" value="1"/>
</dbReference>
<dbReference type="Gramene" id="Psat2g070760.1">
    <property type="protein sequence ID" value="Psat2g070760.1.cds"/>
    <property type="gene ID" value="Psat2g070760"/>
</dbReference>
<accession>A0A9D5BAH1</accession>
<reference evidence="2 3" key="1">
    <citation type="journal article" date="2022" name="Nat. Genet.">
        <title>Improved pea reference genome and pan-genome highlight genomic features and evolutionary characteristics.</title>
        <authorList>
            <person name="Yang T."/>
            <person name="Liu R."/>
            <person name="Luo Y."/>
            <person name="Hu S."/>
            <person name="Wang D."/>
            <person name="Wang C."/>
            <person name="Pandey M.K."/>
            <person name="Ge S."/>
            <person name="Xu Q."/>
            <person name="Li N."/>
            <person name="Li G."/>
            <person name="Huang Y."/>
            <person name="Saxena R.K."/>
            <person name="Ji Y."/>
            <person name="Li M."/>
            <person name="Yan X."/>
            <person name="He Y."/>
            <person name="Liu Y."/>
            <person name="Wang X."/>
            <person name="Xiang C."/>
            <person name="Varshney R.K."/>
            <person name="Ding H."/>
            <person name="Gao S."/>
            <person name="Zong X."/>
        </authorList>
    </citation>
    <scope>NUCLEOTIDE SEQUENCE [LARGE SCALE GENOMIC DNA]</scope>
    <source>
        <strain evidence="2 3">cv. Zhongwan 6</strain>
    </source>
</reference>